<keyword evidence="4" id="KW-0862">Zinc</keyword>
<dbReference type="Proteomes" id="UP000184474">
    <property type="component" value="Unassembled WGS sequence"/>
</dbReference>
<dbReference type="EMBL" id="FRAA01000006">
    <property type="protein sequence ID" value="SHK59410.1"/>
    <property type="molecule type" value="Genomic_DNA"/>
</dbReference>
<gene>
    <name evidence="6" type="ORF">SAMN04488028_106146</name>
</gene>
<dbReference type="AlphaFoldDB" id="A0A1M6TR70"/>
<proteinExistence type="predicted"/>
<name>A0A1M6TR70_REIAG</name>
<evidence type="ECO:0000256" key="3">
    <source>
        <dbReference type="ARBA" id="ARBA00022801"/>
    </source>
</evidence>
<dbReference type="GO" id="GO:0046872">
    <property type="term" value="F:metal ion binding"/>
    <property type="evidence" value="ECO:0007669"/>
    <property type="project" value="UniProtKB-KW"/>
</dbReference>
<dbReference type="PANTHER" id="PTHR46233:SF3">
    <property type="entry name" value="HYDROXYACYLGLUTATHIONE HYDROLASE GLOC"/>
    <property type="match status" value="1"/>
</dbReference>
<dbReference type="InterPro" id="IPR051453">
    <property type="entry name" value="MBL_Glyoxalase_II"/>
</dbReference>
<comment type="cofactor">
    <cofactor evidence="1">
        <name>Zn(2+)</name>
        <dbReference type="ChEBI" id="CHEBI:29105"/>
    </cofactor>
</comment>
<keyword evidence="3" id="KW-0378">Hydrolase</keyword>
<dbReference type="Pfam" id="PF00753">
    <property type="entry name" value="Lactamase_B"/>
    <property type="match status" value="1"/>
</dbReference>
<dbReference type="CDD" id="cd06262">
    <property type="entry name" value="metallo-hydrolase-like_MBL-fold"/>
    <property type="match status" value="1"/>
</dbReference>
<evidence type="ECO:0000256" key="2">
    <source>
        <dbReference type="ARBA" id="ARBA00022723"/>
    </source>
</evidence>
<accession>A0A1M6TR70</accession>
<reference evidence="7" key="1">
    <citation type="submission" date="2016-11" db="EMBL/GenBank/DDBJ databases">
        <authorList>
            <person name="Varghese N."/>
            <person name="Submissions S."/>
        </authorList>
    </citation>
    <scope>NUCLEOTIDE SEQUENCE [LARGE SCALE GENOMIC DNA]</scope>
    <source>
        <strain evidence="7">DSM 26134</strain>
    </source>
</reference>
<evidence type="ECO:0000313" key="7">
    <source>
        <dbReference type="Proteomes" id="UP000184474"/>
    </source>
</evidence>
<dbReference type="InterPro" id="IPR001279">
    <property type="entry name" value="Metallo-B-lactamas"/>
</dbReference>
<dbReference type="InterPro" id="IPR036866">
    <property type="entry name" value="RibonucZ/Hydroxyglut_hydro"/>
</dbReference>
<organism evidence="6 7">
    <name type="scientific">Reichenbachiella agariperforans</name>
    <dbReference type="NCBI Taxonomy" id="156994"/>
    <lineage>
        <taxon>Bacteria</taxon>
        <taxon>Pseudomonadati</taxon>
        <taxon>Bacteroidota</taxon>
        <taxon>Cytophagia</taxon>
        <taxon>Cytophagales</taxon>
        <taxon>Reichenbachiellaceae</taxon>
        <taxon>Reichenbachiella</taxon>
    </lineage>
</organism>
<evidence type="ECO:0000256" key="1">
    <source>
        <dbReference type="ARBA" id="ARBA00001947"/>
    </source>
</evidence>
<dbReference type="SUPFAM" id="SSF56281">
    <property type="entry name" value="Metallo-hydrolase/oxidoreductase"/>
    <property type="match status" value="1"/>
</dbReference>
<dbReference type="PANTHER" id="PTHR46233">
    <property type="entry name" value="HYDROXYACYLGLUTATHIONE HYDROLASE GLOC"/>
    <property type="match status" value="1"/>
</dbReference>
<dbReference type="SMART" id="SM00849">
    <property type="entry name" value="Lactamase_B"/>
    <property type="match status" value="1"/>
</dbReference>
<keyword evidence="2" id="KW-0479">Metal-binding</keyword>
<evidence type="ECO:0000256" key="4">
    <source>
        <dbReference type="ARBA" id="ARBA00022833"/>
    </source>
</evidence>
<dbReference type="STRING" id="156994.SAMN04488028_106146"/>
<evidence type="ECO:0000313" key="6">
    <source>
        <dbReference type="EMBL" id="SHK59410.1"/>
    </source>
</evidence>
<keyword evidence="7" id="KW-1185">Reference proteome</keyword>
<dbReference type="RefSeq" id="WP_073123866.1">
    <property type="nucleotide sequence ID" value="NZ_FRAA01000006.1"/>
</dbReference>
<protein>
    <submittedName>
        <fullName evidence="6">Glyoxylase, beta-lactamase superfamily II</fullName>
    </submittedName>
</protein>
<feature type="domain" description="Metallo-beta-lactamase" evidence="5">
    <location>
        <begin position="13"/>
        <end position="195"/>
    </location>
</feature>
<dbReference type="GO" id="GO:0016787">
    <property type="term" value="F:hydrolase activity"/>
    <property type="evidence" value="ECO:0007669"/>
    <property type="project" value="UniProtKB-KW"/>
</dbReference>
<sequence>MIQIHNFVFNPFYENTYVVYDESKEALIIDPGCYEDTERQELTEFIENEGLKVTKLINTHCHVDHVLGNAFVKKKYGVELYVHPEDEATLRSVEVYAPAYGFSDYTKTEPDQWMNEGDVVTFGTSSFEVFFTPGHAPGHVVLVNKEQKICIGGDVLFDGSIGRTDLPGGDFDTLIQSINEKLFVLDDETVVYCGHGGSTTIGKEKASNPFCAVKK</sequence>
<evidence type="ECO:0000259" key="5">
    <source>
        <dbReference type="SMART" id="SM00849"/>
    </source>
</evidence>
<dbReference type="Gene3D" id="3.60.15.10">
    <property type="entry name" value="Ribonuclease Z/Hydroxyacylglutathione hydrolase-like"/>
    <property type="match status" value="1"/>
</dbReference>